<gene>
    <name evidence="6" type="ORF">DICPUDRAFT_157929</name>
</gene>
<proteinExistence type="predicted"/>
<feature type="compositionally biased region" description="Low complexity" evidence="3">
    <location>
        <begin position="243"/>
        <end position="261"/>
    </location>
</feature>
<dbReference type="PROSITE" id="PS50009">
    <property type="entry name" value="RASGEF_CAT"/>
    <property type="match status" value="1"/>
</dbReference>
<evidence type="ECO:0000313" key="6">
    <source>
        <dbReference type="EMBL" id="EGC30334.1"/>
    </source>
</evidence>
<dbReference type="GO" id="GO:0007265">
    <property type="term" value="P:Ras protein signal transduction"/>
    <property type="evidence" value="ECO:0000318"/>
    <property type="project" value="GO_Central"/>
</dbReference>
<dbReference type="STRING" id="5786.F1A0D7"/>
<dbReference type="KEGG" id="dpp:DICPUDRAFT_157929"/>
<feature type="region of interest" description="Disordered" evidence="3">
    <location>
        <begin position="63"/>
        <end position="102"/>
    </location>
</feature>
<feature type="compositionally biased region" description="Basic and acidic residues" evidence="3">
    <location>
        <begin position="262"/>
        <end position="275"/>
    </location>
</feature>
<dbReference type="eggNOG" id="KOG3417">
    <property type="taxonomic scope" value="Eukaryota"/>
</dbReference>
<feature type="compositionally biased region" description="Low complexity" evidence="3">
    <location>
        <begin position="63"/>
        <end position="86"/>
    </location>
</feature>
<keyword evidence="1 2" id="KW-0344">Guanine-nucleotide releasing factor</keyword>
<feature type="compositionally biased region" description="Low complexity" evidence="3">
    <location>
        <begin position="745"/>
        <end position="757"/>
    </location>
</feature>
<feature type="region of interest" description="Disordered" evidence="3">
    <location>
        <begin position="399"/>
        <end position="418"/>
    </location>
</feature>
<feature type="region of interest" description="Disordered" evidence="3">
    <location>
        <begin position="178"/>
        <end position="301"/>
    </location>
</feature>
<evidence type="ECO:0008006" key="8">
    <source>
        <dbReference type="Google" id="ProtNLM"/>
    </source>
</evidence>
<evidence type="ECO:0000256" key="2">
    <source>
        <dbReference type="PROSITE-ProRule" id="PRU00168"/>
    </source>
</evidence>
<dbReference type="VEuPathDB" id="AmoebaDB:DICPUDRAFT_157929"/>
<dbReference type="InterPro" id="IPR023578">
    <property type="entry name" value="Ras_GEF_dom_sf"/>
</dbReference>
<dbReference type="GO" id="GO:0005886">
    <property type="term" value="C:plasma membrane"/>
    <property type="evidence" value="ECO:0000318"/>
    <property type="project" value="GO_Central"/>
</dbReference>
<evidence type="ECO:0000259" key="5">
    <source>
        <dbReference type="PROSITE" id="PS50212"/>
    </source>
</evidence>
<feature type="compositionally biased region" description="Low complexity" evidence="3">
    <location>
        <begin position="183"/>
        <end position="197"/>
    </location>
</feature>
<feature type="compositionally biased region" description="Low complexity" evidence="3">
    <location>
        <begin position="450"/>
        <end position="475"/>
    </location>
</feature>
<organism evidence="6 7">
    <name type="scientific">Dictyostelium purpureum</name>
    <name type="common">Slime mold</name>
    <dbReference type="NCBI Taxonomy" id="5786"/>
    <lineage>
        <taxon>Eukaryota</taxon>
        <taxon>Amoebozoa</taxon>
        <taxon>Evosea</taxon>
        <taxon>Eumycetozoa</taxon>
        <taxon>Dictyostelia</taxon>
        <taxon>Dictyosteliales</taxon>
        <taxon>Dictyosteliaceae</taxon>
        <taxon>Dictyostelium</taxon>
    </lineage>
</organism>
<dbReference type="SMART" id="SM00147">
    <property type="entry name" value="RasGEF"/>
    <property type="match status" value="1"/>
</dbReference>
<dbReference type="Proteomes" id="UP000001064">
    <property type="component" value="Unassembled WGS sequence"/>
</dbReference>
<evidence type="ECO:0000256" key="1">
    <source>
        <dbReference type="ARBA" id="ARBA00022658"/>
    </source>
</evidence>
<dbReference type="Gene3D" id="1.20.870.10">
    <property type="entry name" value="Son of sevenless (SoS) protein Chain: S domain 1"/>
    <property type="match status" value="1"/>
</dbReference>
<dbReference type="PANTHER" id="PTHR23113">
    <property type="entry name" value="GUANINE NUCLEOTIDE EXCHANGE FACTOR"/>
    <property type="match status" value="1"/>
</dbReference>
<accession>F1A0D7</accession>
<dbReference type="Gene3D" id="1.10.840.10">
    <property type="entry name" value="Ras guanine-nucleotide exchange factors catalytic domain"/>
    <property type="match status" value="1"/>
</dbReference>
<dbReference type="RefSeq" id="XP_003293131.1">
    <property type="nucleotide sequence ID" value="XM_003293083.1"/>
</dbReference>
<dbReference type="CDD" id="cd06224">
    <property type="entry name" value="REM"/>
    <property type="match status" value="1"/>
</dbReference>
<dbReference type="FunCoup" id="F1A0D7">
    <property type="interactions" value="463"/>
</dbReference>
<feature type="compositionally biased region" description="Low complexity" evidence="3">
    <location>
        <begin position="889"/>
        <end position="906"/>
    </location>
</feature>
<protein>
    <recommendedName>
        <fullName evidence="8">Ras guanine nucleotide exchange factor</fullName>
    </recommendedName>
</protein>
<keyword evidence="7" id="KW-1185">Reference proteome</keyword>
<evidence type="ECO:0000256" key="3">
    <source>
        <dbReference type="SAM" id="MobiDB-lite"/>
    </source>
</evidence>
<dbReference type="EMBL" id="GL871337">
    <property type="protein sequence ID" value="EGC30334.1"/>
    <property type="molecule type" value="Genomic_DNA"/>
</dbReference>
<dbReference type="PANTHER" id="PTHR23113:SF319">
    <property type="entry name" value="RAS GUANINE NUCLEOTIDE EXCHANGE FACTOR Y"/>
    <property type="match status" value="1"/>
</dbReference>
<dbReference type="PROSITE" id="PS50212">
    <property type="entry name" value="RASGEF_NTER"/>
    <property type="match status" value="1"/>
</dbReference>
<dbReference type="InterPro" id="IPR036964">
    <property type="entry name" value="RASGEF_cat_dom_sf"/>
</dbReference>
<feature type="domain" description="N-terminal Ras-GEF" evidence="5">
    <location>
        <begin position="950"/>
        <end position="1093"/>
    </location>
</feature>
<feature type="compositionally biased region" description="Low complexity" evidence="3">
    <location>
        <begin position="402"/>
        <end position="418"/>
    </location>
</feature>
<evidence type="ECO:0000313" key="7">
    <source>
        <dbReference type="Proteomes" id="UP000001064"/>
    </source>
</evidence>
<feature type="compositionally biased region" description="Polar residues" evidence="3">
    <location>
        <begin position="276"/>
        <end position="301"/>
    </location>
</feature>
<dbReference type="OrthoDB" id="546434at2759"/>
<dbReference type="GO" id="GO:0005085">
    <property type="term" value="F:guanyl-nucleotide exchange factor activity"/>
    <property type="evidence" value="ECO:0000318"/>
    <property type="project" value="GO_Central"/>
</dbReference>
<dbReference type="SMART" id="SM00229">
    <property type="entry name" value="RasGEFN"/>
    <property type="match status" value="1"/>
</dbReference>
<feature type="region of interest" description="Disordered" evidence="3">
    <location>
        <begin position="435"/>
        <end position="481"/>
    </location>
</feature>
<dbReference type="InterPro" id="IPR001895">
    <property type="entry name" value="RASGEF_cat_dom"/>
</dbReference>
<feature type="compositionally biased region" description="Low complexity" evidence="3">
    <location>
        <begin position="843"/>
        <end position="852"/>
    </location>
</feature>
<feature type="domain" description="Ras-GEF" evidence="4">
    <location>
        <begin position="1138"/>
        <end position="1368"/>
    </location>
</feature>
<dbReference type="InterPro" id="IPR008937">
    <property type="entry name" value="Ras-like_GEF"/>
</dbReference>
<feature type="compositionally biased region" description="Polar residues" evidence="3">
    <location>
        <begin position="435"/>
        <end position="449"/>
    </location>
</feature>
<feature type="compositionally biased region" description="Polar residues" evidence="3">
    <location>
        <begin position="198"/>
        <end position="208"/>
    </location>
</feature>
<feature type="compositionally biased region" description="Low complexity" evidence="3">
    <location>
        <begin position="209"/>
        <end position="232"/>
    </location>
</feature>
<feature type="region of interest" description="Disordered" evidence="3">
    <location>
        <begin position="129"/>
        <end position="149"/>
    </location>
</feature>
<dbReference type="Pfam" id="PF00617">
    <property type="entry name" value="RasGEF"/>
    <property type="match status" value="1"/>
</dbReference>
<sequence>MIIYPNIIINSGVKNTRDSKVTLKNNQVIMRNYTNNNNKNKKTNENNSNEENNNQIQTILKKYNNNNNNNNNKNNNINSNSGNSNKSIHESTPNDIPANIPSVKNLGKQYDSKAAGHLNNQKILTAGSISSSNLPNQNNNGSPLSLSSSSIQDIPETVNGLTSSIVAKFSKGENFNNSSIAHNNSNTLNQSTSSNSTPVQSPRNSTEVNENNDNEINNNNNDNNNIDNNNNNNEKELEKVTSNKKSSFISFSSDSTFTNIDSDTKQNENLEKSSEIIESTTQPNKESDDNNNVTANGFPTQTSFITDKSKRLSTPPSSITAFTTSRNFQSHRVAGDWKDRKFFTQGSTNNLNTSARKNLIGAREAINSSNSSVTTNNSNMTKSNNSICTDEVGSTLNNEEFGNANNDGGASSSACNSNRSSINLSPNINFINESSPISMTPRSTTPSNQALLSSSPFSLSASPTNSTTNLPTLPTDFNITENNRSSNKPLVDGVFSLNEEDDVKFLVKAFNSRKLNPHNIDRKSKISKQDAEWITKKFYDSDRTSKFILSESRNTIKPTTAAINKDSALVTNKNVKEGEENKISEKVKINENKVLENNNIKDSLKSSQVLVNNNNSNNSNNNILTGSQEFLQNEDPHSAPSYRFLEEVGKKKCISAEPSRRPGIKTPLFLNVPTLANPTQFHQIPPERLSSNLFSISVEENSHQDNPLLYNQQIINRVANDKDLSYLFFPVLKTSTNISSLNSISHSQPLISNNHNKNPTKKNKINKNPTNNNNIIGSNNSPPSNTIKISPTSPSISNASSPSDFTLSPSPSPCTSLSPSPSSPPLIDSPFINKESSIPQVPTNNTATTTTTTKDRKSLWNSMKSSSKPPLSPPATQESPPSSSPPINIPNNNSNNNNNNENNIDNSAITENNIVVTTISKSTRDLETIVAEEFKNREDILFCAQHLKMNRIKVRHATLDSMIDLLTNHRLSQPDLVESFLLTYKTFTTSVLVLTKLIERYECENQPNITTPIIASTNEEEEALEEKPIMNSNKTIKLGVLNIIKCWVDRHHYDFENNQALLDAIIAFLEGPVVDDGMEKVSSIILKTIDRKIAEAEIKRLGISTYNANVNSIYCKFPPSILPSLSKPDQVPTLQNFDDLEIARQLTLIEHEAYSFIKPSECINLAFSKADKETKAPNIIAIIKRSNLLPLWVATEIVQEERLAKRANLIKKFISIADQCKNLNNFNAVMEILSGLNLTPVFRLKKTWETIPRKYLATFRHLNSLMAPKFNFKVYRDVLHTKNLPCLPFLGVYLTDLTFLEEGSFDQSESGLINMVKRSQISNIVQEIQQYQQLSYCFTPVPVIRDFLLNIGGLQERALYKQSKIIEP</sequence>
<feature type="region of interest" description="Disordered" evidence="3">
    <location>
        <begin position="745"/>
        <end position="906"/>
    </location>
</feature>
<feature type="compositionally biased region" description="Low complexity" evidence="3">
    <location>
        <begin position="766"/>
        <end position="830"/>
    </location>
</feature>
<dbReference type="SUPFAM" id="SSF48366">
    <property type="entry name" value="Ras GEF"/>
    <property type="match status" value="1"/>
</dbReference>
<evidence type="ECO:0000259" key="4">
    <source>
        <dbReference type="PROSITE" id="PS50009"/>
    </source>
</evidence>
<dbReference type="OMA" id="TWETIPR"/>
<dbReference type="GeneID" id="10510764"/>
<dbReference type="CDD" id="cd00155">
    <property type="entry name" value="RasGEF"/>
    <property type="match status" value="1"/>
</dbReference>
<dbReference type="InParanoid" id="F1A0D7"/>
<dbReference type="Pfam" id="PF00618">
    <property type="entry name" value="RasGEF_N"/>
    <property type="match status" value="1"/>
</dbReference>
<dbReference type="InterPro" id="IPR000651">
    <property type="entry name" value="Ras-like_Gua-exchang_fac_N"/>
</dbReference>
<name>F1A0D7_DICPU</name>
<reference evidence="7" key="1">
    <citation type="journal article" date="2011" name="Genome Biol.">
        <title>Comparative genomics of the social amoebae Dictyostelium discoideum and Dictyostelium purpureum.</title>
        <authorList>
            <consortium name="US DOE Joint Genome Institute (JGI-PGF)"/>
            <person name="Sucgang R."/>
            <person name="Kuo A."/>
            <person name="Tian X."/>
            <person name="Salerno W."/>
            <person name="Parikh A."/>
            <person name="Feasley C.L."/>
            <person name="Dalin E."/>
            <person name="Tu H."/>
            <person name="Huang E."/>
            <person name="Barry K."/>
            <person name="Lindquist E."/>
            <person name="Shapiro H."/>
            <person name="Bruce D."/>
            <person name="Schmutz J."/>
            <person name="Salamov A."/>
            <person name="Fey P."/>
            <person name="Gaudet P."/>
            <person name="Anjard C."/>
            <person name="Babu M.M."/>
            <person name="Basu S."/>
            <person name="Bushmanova Y."/>
            <person name="van der Wel H."/>
            <person name="Katoh-Kurasawa M."/>
            <person name="Dinh C."/>
            <person name="Coutinho P.M."/>
            <person name="Saito T."/>
            <person name="Elias M."/>
            <person name="Schaap P."/>
            <person name="Kay R.R."/>
            <person name="Henrissat B."/>
            <person name="Eichinger L."/>
            <person name="Rivero F."/>
            <person name="Putnam N.H."/>
            <person name="West C.M."/>
            <person name="Loomis W.F."/>
            <person name="Chisholm R.L."/>
            <person name="Shaulsky G."/>
            <person name="Strassmann J.E."/>
            <person name="Queller D.C."/>
            <person name="Kuspa A."/>
            <person name="Grigoriev I.V."/>
        </authorList>
    </citation>
    <scope>NUCLEOTIDE SEQUENCE [LARGE SCALE GENOMIC DNA]</scope>
    <source>
        <strain evidence="7">QSDP1</strain>
    </source>
</reference>